<dbReference type="EMBL" id="UOEK01000337">
    <property type="protein sequence ID" value="VAW06090.1"/>
    <property type="molecule type" value="Genomic_DNA"/>
</dbReference>
<gene>
    <name evidence="1" type="ORF">MNBD_ACTINO02-210</name>
</gene>
<sequence>MTVHTVFRAEMAPRCLSRPRAGWTVTISLGVQTIVLADELRSHARRRSQRTKTVLKLLVLGDTFSDLSPFDSPTLMSRKSQIHPPCVVLAVPGGFLVSVSCWSRASHYRFRRPGSYSAGSKAQSQKRSRNIMYWRYWVCSQRNPTVQMSQGAATARLVSRCGHGAFPRHTWLPENHRGIRPTARRFV</sequence>
<reference evidence="1" key="1">
    <citation type="submission" date="2018-06" db="EMBL/GenBank/DDBJ databases">
        <authorList>
            <person name="Zhirakovskaya E."/>
        </authorList>
    </citation>
    <scope>NUCLEOTIDE SEQUENCE</scope>
</reference>
<accession>A0A3B0SNR9</accession>
<proteinExistence type="predicted"/>
<organism evidence="1">
    <name type="scientific">hydrothermal vent metagenome</name>
    <dbReference type="NCBI Taxonomy" id="652676"/>
    <lineage>
        <taxon>unclassified sequences</taxon>
        <taxon>metagenomes</taxon>
        <taxon>ecological metagenomes</taxon>
    </lineage>
</organism>
<name>A0A3B0SNR9_9ZZZZ</name>
<protein>
    <submittedName>
        <fullName evidence="1">Uncharacterized protein</fullName>
    </submittedName>
</protein>
<evidence type="ECO:0000313" key="1">
    <source>
        <dbReference type="EMBL" id="VAW06090.1"/>
    </source>
</evidence>
<dbReference type="AlphaFoldDB" id="A0A3B0SNR9"/>